<organism evidence="8 9">
    <name type="scientific">Thamnocephalis sphaerospora</name>
    <dbReference type="NCBI Taxonomy" id="78915"/>
    <lineage>
        <taxon>Eukaryota</taxon>
        <taxon>Fungi</taxon>
        <taxon>Fungi incertae sedis</taxon>
        <taxon>Zoopagomycota</taxon>
        <taxon>Zoopagomycotina</taxon>
        <taxon>Zoopagomycetes</taxon>
        <taxon>Zoopagales</taxon>
        <taxon>Sigmoideomycetaceae</taxon>
        <taxon>Thamnocephalis</taxon>
    </lineage>
</organism>
<evidence type="ECO:0000256" key="3">
    <source>
        <dbReference type="ARBA" id="ARBA00008593"/>
    </source>
</evidence>
<keyword evidence="9" id="KW-1185">Reference proteome</keyword>
<dbReference type="Gene3D" id="1.10.1410.10">
    <property type="match status" value="1"/>
</dbReference>
<evidence type="ECO:0000313" key="9">
    <source>
        <dbReference type="Proteomes" id="UP000271241"/>
    </source>
</evidence>
<evidence type="ECO:0000256" key="2">
    <source>
        <dbReference type="ARBA" id="ARBA00001946"/>
    </source>
</evidence>
<reference evidence="9" key="1">
    <citation type="journal article" date="2018" name="Nat. Microbiol.">
        <title>Leveraging single-cell genomics to expand the fungal tree of life.</title>
        <authorList>
            <person name="Ahrendt S.R."/>
            <person name="Quandt C.A."/>
            <person name="Ciobanu D."/>
            <person name="Clum A."/>
            <person name="Salamov A."/>
            <person name="Andreopoulos B."/>
            <person name="Cheng J.F."/>
            <person name="Woyke T."/>
            <person name="Pelin A."/>
            <person name="Henrissat B."/>
            <person name="Reynolds N.K."/>
            <person name="Benny G.L."/>
            <person name="Smith M.E."/>
            <person name="James T.Y."/>
            <person name="Grigoriev I.V."/>
        </authorList>
    </citation>
    <scope>NUCLEOTIDE SEQUENCE [LARGE SCALE GENOMIC DNA]</scope>
    <source>
        <strain evidence="9">RSA 1356</strain>
    </source>
</reference>
<evidence type="ECO:0000256" key="1">
    <source>
        <dbReference type="ARBA" id="ARBA00001936"/>
    </source>
</evidence>
<evidence type="ECO:0000256" key="6">
    <source>
        <dbReference type="ARBA" id="ARBA00022842"/>
    </source>
</evidence>
<comment type="cofactor">
    <cofactor evidence="1">
        <name>Mn(2+)</name>
        <dbReference type="ChEBI" id="CHEBI:29035"/>
    </cofactor>
</comment>
<dbReference type="STRING" id="78915.A0A4P9XMB7"/>
<proteinExistence type="inferred from homology"/>
<evidence type="ECO:0000256" key="5">
    <source>
        <dbReference type="ARBA" id="ARBA00022723"/>
    </source>
</evidence>
<dbReference type="GO" id="GO:0046872">
    <property type="term" value="F:metal ion binding"/>
    <property type="evidence" value="ECO:0007669"/>
    <property type="project" value="UniProtKB-KW"/>
</dbReference>
<dbReference type="InterPro" id="IPR043519">
    <property type="entry name" value="NT_sf"/>
</dbReference>
<dbReference type="AlphaFoldDB" id="A0A4P9XMB7"/>
<gene>
    <name evidence="8" type="ORF">THASP1DRAFT_17623</name>
</gene>
<keyword evidence="4" id="KW-0808">Transferase</keyword>
<dbReference type="EMBL" id="KZ992773">
    <property type="protein sequence ID" value="RKP07057.1"/>
    <property type="molecule type" value="Genomic_DNA"/>
</dbReference>
<name>A0A4P9XMB7_9FUNG</name>
<dbReference type="Pfam" id="PF03828">
    <property type="entry name" value="PAP_assoc"/>
    <property type="match status" value="1"/>
</dbReference>
<feature type="domain" description="PAP-associated" evidence="7">
    <location>
        <begin position="121"/>
        <end position="183"/>
    </location>
</feature>
<dbReference type="SUPFAM" id="SSF81301">
    <property type="entry name" value="Nucleotidyltransferase"/>
    <property type="match status" value="1"/>
</dbReference>
<protein>
    <recommendedName>
        <fullName evidence="7">PAP-associated domain-containing protein</fullName>
    </recommendedName>
</protein>
<dbReference type="SUPFAM" id="SSF81631">
    <property type="entry name" value="PAP/OAS1 substrate-binding domain"/>
    <property type="match status" value="1"/>
</dbReference>
<dbReference type="InterPro" id="IPR002058">
    <property type="entry name" value="PAP_assoc"/>
</dbReference>
<accession>A0A4P9XMB7</accession>
<dbReference type="GO" id="GO:0031123">
    <property type="term" value="P:RNA 3'-end processing"/>
    <property type="evidence" value="ECO:0007669"/>
    <property type="project" value="TreeGrafter"/>
</dbReference>
<dbReference type="PANTHER" id="PTHR12271">
    <property type="entry name" value="POLY A POLYMERASE CID PAP -RELATED"/>
    <property type="match status" value="1"/>
</dbReference>
<dbReference type="PANTHER" id="PTHR12271:SF40">
    <property type="entry name" value="POLY(A) RNA POLYMERASE GLD2"/>
    <property type="match status" value="1"/>
</dbReference>
<evidence type="ECO:0000259" key="7">
    <source>
        <dbReference type="Pfam" id="PF03828"/>
    </source>
</evidence>
<dbReference type="OrthoDB" id="2274644at2759"/>
<keyword evidence="6" id="KW-0460">Magnesium</keyword>
<dbReference type="Proteomes" id="UP000271241">
    <property type="component" value="Unassembled WGS sequence"/>
</dbReference>
<keyword evidence="5" id="KW-0479">Metal-binding</keyword>
<comment type="cofactor">
    <cofactor evidence="2">
        <name>Mg(2+)</name>
        <dbReference type="ChEBI" id="CHEBI:18420"/>
    </cofactor>
</comment>
<sequence length="243" mass="27339">MRLRGNNSGQECDISFANLVALRNTRLFQTYTMADQRVRPLLFAVKRWSKMRAISNASQDGGTLNSYTHVLMMLAYLQRQRVIPPLQRICCGKHPQETLRASSAVADYTQVSPSPNTMSTGQLLVGFFRYYAFEFNYAEECVSVRLGGTLSRSAKSWPDQPGSSMRCADGQPAALCVEDPFVLERNCAVSAIRRSVAGIRWEYERALRALLSNRGLEGACLPWQEWPNKYYADLGVYDGSIEI</sequence>
<dbReference type="GO" id="GO:0016779">
    <property type="term" value="F:nucleotidyltransferase activity"/>
    <property type="evidence" value="ECO:0007669"/>
    <property type="project" value="TreeGrafter"/>
</dbReference>
<evidence type="ECO:0000313" key="8">
    <source>
        <dbReference type="EMBL" id="RKP07057.1"/>
    </source>
</evidence>
<comment type="similarity">
    <text evidence="3">Belongs to the DNA polymerase type-B-like family.</text>
</comment>
<evidence type="ECO:0000256" key="4">
    <source>
        <dbReference type="ARBA" id="ARBA00022679"/>
    </source>
</evidence>